<evidence type="ECO:0000313" key="1">
    <source>
        <dbReference type="EMBL" id="KAG0428648.1"/>
    </source>
</evidence>
<protein>
    <submittedName>
        <fullName evidence="1">Uncharacterized protein</fullName>
    </submittedName>
</protein>
<organism evidence="1 2">
    <name type="scientific">Ixodes persulcatus</name>
    <name type="common">Taiga tick</name>
    <dbReference type="NCBI Taxonomy" id="34615"/>
    <lineage>
        <taxon>Eukaryota</taxon>
        <taxon>Metazoa</taxon>
        <taxon>Ecdysozoa</taxon>
        <taxon>Arthropoda</taxon>
        <taxon>Chelicerata</taxon>
        <taxon>Arachnida</taxon>
        <taxon>Acari</taxon>
        <taxon>Parasitiformes</taxon>
        <taxon>Ixodida</taxon>
        <taxon>Ixodoidea</taxon>
        <taxon>Ixodidae</taxon>
        <taxon>Ixodinae</taxon>
        <taxon>Ixodes</taxon>
    </lineage>
</organism>
<reference evidence="1 2" key="1">
    <citation type="journal article" date="2020" name="Cell">
        <title>Large-Scale Comparative Analyses of Tick Genomes Elucidate Their Genetic Diversity and Vector Capacities.</title>
        <authorList>
            <consortium name="Tick Genome and Microbiome Consortium (TIGMIC)"/>
            <person name="Jia N."/>
            <person name="Wang J."/>
            <person name="Shi W."/>
            <person name="Du L."/>
            <person name="Sun Y."/>
            <person name="Zhan W."/>
            <person name="Jiang J.F."/>
            <person name="Wang Q."/>
            <person name="Zhang B."/>
            <person name="Ji P."/>
            <person name="Bell-Sakyi L."/>
            <person name="Cui X.M."/>
            <person name="Yuan T.T."/>
            <person name="Jiang B.G."/>
            <person name="Yang W.F."/>
            <person name="Lam T.T."/>
            <person name="Chang Q.C."/>
            <person name="Ding S.J."/>
            <person name="Wang X.J."/>
            <person name="Zhu J.G."/>
            <person name="Ruan X.D."/>
            <person name="Zhao L."/>
            <person name="Wei J.T."/>
            <person name="Ye R.Z."/>
            <person name="Que T.C."/>
            <person name="Du C.H."/>
            <person name="Zhou Y.H."/>
            <person name="Cheng J.X."/>
            <person name="Dai P.F."/>
            <person name="Guo W.B."/>
            <person name="Han X.H."/>
            <person name="Huang E.J."/>
            <person name="Li L.F."/>
            <person name="Wei W."/>
            <person name="Gao Y.C."/>
            <person name="Liu J.Z."/>
            <person name="Shao H.Z."/>
            <person name="Wang X."/>
            <person name="Wang C.C."/>
            <person name="Yang T.C."/>
            <person name="Huo Q.B."/>
            <person name="Li W."/>
            <person name="Chen H.Y."/>
            <person name="Chen S.E."/>
            <person name="Zhou L.G."/>
            <person name="Ni X.B."/>
            <person name="Tian J.H."/>
            <person name="Sheng Y."/>
            <person name="Liu T."/>
            <person name="Pan Y.S."/>
            <person name="Xia L.Y."/>
            <person name="Li J."/>
            <person name="Zhao F."/>
            <person name="Cao W.C."/>
        </authorList>
    </citation>
    <scope>NUCLEOTIDE SEQUENCE [LARGE SCALE GENOMIC DNA]</scope>
    <source>
        <strain evidence="1">Iper-2018</strain>
    </source>
</reference>
<comment type="caution">
    <text evidence="1">The sequence shown here is derived from an EMBL/GenBank/DDBJ whole genome shotgun (WGS) entry which is preliminary data.</text>
</comment>
<accession>A0AC60Q6S4</accession>
<proteinExistence type="predicted"/>
<gene>
    <name evidence="1" type="ORF">HPB47_024372</name>
</gene>
<evidence type="ECO:0000313" key="2">
    <source>
        <dbReference type="Proteomes" id="UP000805193"/>
    </source>
</evidence>
<dbReference type="EMBL" id="JABSTQ010009499">
    <property type="protein sequence ID" value="KAG0428648.1"/>
    <property type="molecule type" value="Genomic_DNA"/>
</dbReference>
<keyword evidence="2" id="KW-1185">Reference proteome</keyword>
<sequence length="426" mass="47897">MNVSLRGLHHKTFNAHLDKMLHAVEAAAAASENESAAVIRNLYKDFMNPAGDIDVIFDRTWKARGHDFHVNVGCIVELYTGLVIDYKVVLNFCLGCMVGPKPDKESFEGWQERHKCQKNSDCKAGRMQVEETLTMFRRSLAKHELRSQKKGQHRLHRANKVHSESEKTVRSLAKKHTRDKDQDYSPGLLRDLKRCSSTSGACISVRRLLQKVSKREVVRYRSLTDAPVCPEEMAEEQEEEEADEEMEEEAQGVEEKSELDLEELALGNKSLLLNLEVVNTEETDKAGGATGAAPMEVTSGGPATSNMVFHEGAILDVAKLLRQVERSERARTSSETRLKEVMEALAEVRESWDVSRQGAQRTQLELDQARRQLTAAEEELAGARKTAQELRLTLQNCRQHLQATLGSLDTVLGRKVEVVKKEPLDN</sequence>
<dbReference type="Proteomes" id="UP000805193">
    <property type="component" value="Unassembled WGS sequence"/>
</dbReference>
<name>A0AC60Q6S4_IXOPE</name>